<sequence length="226" mass="26373">MLVRLGLWLYLTMLPDGGFFAAIEKVLSQVSALVCGAVALAIYLVLDSMPADWRWLARALMLGFAFVGAAKLLDGSVREVRAYLRRRGAEERLKRRKAEAMAEAKAAEERRKKAEHQQAEQEREKEAERRRIALERLDHLSPEEIGFIWRALERRSQTIFGWVHSHPGRSLQMKGLVQSEGSTGHEDHWPWVFPDFVWKVLLERREEFMQKHGDNEREKQRRSRTR</sequence>
<dbReference type="SUPFAM" id="SSF102712">
    <property type="entry name" value="JAB1/MPN domain"/>
    <property type="match status" value="1"/>
</dbReference>
<dbReference type="RefSeq" id="WP_092961964.1">
    <property type="nucleotide sequence ID" value="NZ_FOSQ01000010.1"/>
</dbReference>
<evidence type="ECO:0000313" key="3">
    <source>
        <dbReference type="EMBL" id="SFK90330.1"/>
    </source>
</evidence>
<name>A0A1I4DC29_9PROT</name>
<evidence type="ECO:0000256" key="1">
    <source>
        <dbReference type="SAM" id="MobiDB-lite"/>
    </source>
</evidence>
<reference evidence="3 4" key="1">
    <citation type="submission" date="2016-10" db="EMBL/GenBank/DDBJ databases">
        <authorList>
            <person name="de Groot N.N."/>
        </authorList>
    </citation>
    <scope>NUCLEOTIDE SEQUENCE [LARGE SCALE GENOMIC DNA]</scope>
    <source>
        <strain evidence="3 4">DSM 19981</strain>
    </source>
</reference>
<organism evidence="3 4">
    <name type="scientific">Falsiroseomonas stagni DSM 19981</name>
    <dbReference type="NCBI Taxonomy" id="1123062"/>
    <lineage>
        <taxon>Bacteria</taxon>
        <taxon>Pseudomonadati</taxon>
        <taxon>Pseudomonadota</taxon>
        <taxon>Alphaproteobacteria</taxon>
        <taxon>Acetobacterales</taxon>
        <taxon>Roseomonadaceae</taxon>
        <taxon>Falsiroseomonas</taxon>
    </lineage>
</organism>
<dbReference type="Proteomes" id="UP000199473">
    <property type="component" value="Unassembled WGS sequence"/>
</dbReference>
<feature type="region of interest" description="Disordered" evidence="1">
    <location>
        <begin position="104"/>
        <end position="127"/>
    </location>
</feature>
<evidence type="ECO:0000256" key="2">
    <source>
        <dbReference type="SAM" id="Phobius"/>
    </source>
</evidence>
<protein>
    <submittedName>
        <fullName evidence="3">Uncharacterized protein</fullName>
    </submittedName>
</protein>
<proteinExistence type="predicted"/>
<dbReference type="AlphaFoldDB" id="A0A1I4DC29"/>
<evidence type="ECO:0000313" key="4">
    <source>
        <dbReference type="Proteomes" id="UP000199473"/>
    </source>
</evidence>
<gene>
    <name evidence="3" type="ORF">SAMN02745775_11064</name>
</gene>
<keyword evidence="2" id="KW-0812">Transmembrane</keyword>
<keyword evidence="4" id="KW-1185">Reference proteome</keyword>
<feature type="transmembrane region" description="Helical" evidence="2">
    <location>
        <begin position="55"/>
        <end position="73"/>
    </location>
</feature>
<accession>A0A1I4DC29</accession>
<keyword evidence="2" id="KW-1133">Transmembrane helix</keyword>
<keyword evidence="2" id="KW-0472">Membrane</keyword>
<dbReference type="OrthoDB" id="8479848at2"/>
<feature type="transmembrane region" description="Helical" evidence="2">
    <location>
        <begin position="30"/>
        <end position="49"/>
    </location>
</feature>
<dbReference type="EMBL" id="FOSQ01000010">
    <property type="protein sequence ID" value="SFK90330.1"/>
    <property type="molecule type" value="Genomic_DNA"/>
</dbReference>